<dbReference type="RefSeq" id="WP_048316566.1">
    <property type="nucleotide sequence ID" value="NZ_CP015220.1"/>
</dbReference>
<keyword evidence="7" id="KW-0449">Lipoprotein</keyword>
<dbReference type="KEGG" id="rhs:A3Q41_00821"/>
<dbReference type="Pfam" id="PF01297">
    <property type="entry name" value="ZnuA"/>
    <property type="match status" value="1"/>
</dbReference>
<comment type="subcellular location">
    <subcellularLocation>
        <location evidence="1">Cell envelope</location>
    </subcellularLocation>
</comment>
<dbReference type="PROSITE" id="PS51257">
    <property type="entry name" value="PROKAR_LIPOPROTEIN"/>
    <property type="match status" value="1"/>
</dbReference>
<evidence type="ECO:0000256" key="1">
    <source>
        <dbReference type="ARBA" id="ARBA00004196"/>
    </source>
</evidence>
<dbReference type="GO" id="GO:0046872">
    <property type="term" value="F:metal ion binding"/>
    <property type="evidence" value="ECO:0007669"/>
    <property type="project" value="UniProtKB-KW"/>
</dbReference>
<feature type="chain" id="PRO_5038858289" evidence="6">
    <location>
        <begin position="31"/>
        <end position="340"/>
    </location>
</feature>
<proteinExistence type="predicted"/>
<dbReference type="AlphaFoldDB" id="A0A143QGT8"/>
<evidence type="ECO:0000256" key="6">
    <source>
        <dbReference type="SAM" id="SignalP"/>
    </source>
</evidence>
<reference evidence="7 8" key="1">
    <citation type="journal article" date="2016" name="Genome Announc.">
        <title>Complete Genome and Plasmid Sequences for Rhodococcus fascians D188 and Draft Sequences for Rhodococcus Isolates PBTS 1 and PBTS 2.</title>
        <authorList>
            <person name="Stamler R.A."/>
            <person name="Vereecke D."/>
            <person name="Zhang Y."/>
            <person name="Schilkey F."/>
            <person name="Devitt N."/>
            <person name="Randall J.J."/>
        </authorList>
    </citation>
    <scope>NUCLEOTIDE SEQUENCE [LARGE SCALE GENOMIC DNA]</scope>
    <source>
        <strain evidence="7 8">PBTS2</strain>
    </source>
</reference>
<keyword evidence="4 6" id="KW-0732">Signal</keyword>
<organism evidence="7 8">
    <name type="scientific">Rhodococcoides fascians</name>
    <name type="common">Rhodococcus fascians</name>
    <dbReference type="NCBI Taxonomy" id="1828"/>
    <lineage>
        <taxon>Bacteria</taxon>
        <taxon>Bacillati</taxon>
        <taxon>Actinomycetota</taxon>
        <taxon>Actinomycetes</taxon>
        <taxon>Mycobacteriales</taxon>
        <taxon>Nocardiaceae</taxon>
        <taxon>Rhodococcoides</taxon>
    </lineage>
</organism>
<name>A0A143QGT8_RHOFA</name>
<dbReference type="PANTHER" id="PTHR42953">
    <property type="entry name" value="HIGH-AFFINITY ZINC UPTAKE SYSTEM PROTEIN ZNUA-RELATED"/>
    <property type="match status" value="1"/>
</dbReference>
<keyword evidence="3" id="KW-0479">Metal-binding</keyword>
<dbReference type="OrthoDB" id="5296019at2"/>
<gene>
    <name evidence="7" type="primary">ssaB</name>
    <name evidence="7" type="ORF">A3Q41_00821</name>
</gene>
<keyword evidence="8" id="KW-1185">Reference proteome</keyword>
<dbReference type="PATRIC" id="fig|1653479.3.peg.840"/>
<dbReference type="Proteomes" id="UP000076038">
    <property type="component" value="Chromosome"/>
</dbReference>
<dbReference type="GO" id="GO:0030313">
    <property type="term" value="C:cell envelope"/>
    <property type="evidence" value="ECO:0007669"/>
    <property type="project" value="UniProtKB-SubCell"/>
</dbReference>
<evidence type="ECO:0000256" key="5">
    <source>
        <dbReference type="SAM" id="MobiDB-lite"/>
    </source>
</evidence>
<dbReference type="PANTHER" id="PTHR42953:SF1">
    <property type="entry name" value="METAL-BINDING PROTEIN HI_0362-RELATED"/>
    <property type="match status" value="1"/>
</dbReference>
<accession>A0A143QGT8</accession>
<dbReference type="Gene3D" id="3.40.50.1980">
    <property type="entry name" value="Nitrogenase molybdenum iron protein domain"/>
    <property type="match status" value="2"/>
</dbReference>
<evidence type="ECO:0000256" key="2">
    <source>
        <dbReference type="ARBA" id="ARBA00022448"/>
    </source>
</evidence>
<evidence type="ECO:0000313" key="7">
    <source>
        <dbReference type="EMBL" id="AMY22139.1"/>
    </source>
</evidence>
<reference evidence="8" key="2">
    <citation type="submission" date="2016-04" db="EMBL/GenBank/DDBJ databases">
        <title>Complete Genome and Plasmid Sequences for Rhodococcus fascians D188 and Draft Sequences for Rhodococcus spp. Isolates PBTS 1 and PBTS 2.</title>
        <authorList>
            <person name="Stamer R."/>
            <person name="Vereecke D."/>
            <person name="Zhang Y."/>
            <person name="Schilkey F."/>
            <person name="Devitt N."/>
            <person name="Randall J."/>
        </authorList>
    </citation>
    <scope>NUCLEOTIDE SEQUENCE [LARGE SCALE GENOMIC DNA]</scope>
    <source>
        <strain evidence="8">PBTS2</strain>
    </source>
</reference>
<sequence length="340" mass="35663">MSSFHRPSRVKSSALIGLTCAAALALTACSSNEPTSTESAPANPVDGPITIVASTNVWGSVAEAVAGDLATVKSIIADPSADPHSYEASPGDAAAVAEASLVVYNGGGYDQFIEDILGSEGKDVPSVDAFTLLDADHDHDSETTSEAATESATEPATEDGHSHGEVNEHVWYNAEVAAHTAEEIADKLGQLDPDNAAQYTANADAFHEQIHAITDVTDRIAAEFPNAPVAQTEPIAHYLLEESDLDDRTPEDFKDAIEEGNDPSPASIAATRDLFTSKSVRALVYNTQTEDAVTQDIRTTSEAAGIPVVEVTETLPAGMTFIEWQTKAATDLQAALSTNP</sequence>
<dbReference type="GO" id="GO:0030001">
    <property type="term" value="P:metal ion transport"/>
    <property type="evidence" value="ECO:0007669"/>
    <property type="project" value="InterPro"/>
</dbReference>
<evidence type="ECO:0000256" key="4">
    <source>
        <dbReference type="ARBA" id="ARBA00022729"/>
    </source>
</evidence>
<dbReference type="GeneID" id="93550820"/>
<feature type="signal peptide" evidence="6">
    <location>
        <begin position="1"/>
        <end position="30"/>
    </location>
</feature>
<feature type="region of interest" description="Disordered" evidence="5">
    <location>
        <begin position="138"/>
        <end position="163"/>
    </location>
</feature>
<keyword evidence="2" id="KW-0813">Transport</keyword>
<dbReference type="InterPro" id="IPR050492">
    <property type="entry name" value="Bact_metal-bind_prot9"/>
</dbReference>
<dbReference type="SUPFAM" id="SSF53807">
    <property type="entry name" value="Helical backbone' metal receptor"/>
    <property type="match status" value="1"/>
</dbReference>
<dbReference type="InterPro" id="IPR006127">
    <property type="entry name" value="ZnuA-like"/>
</dbReference>
<feature type="compositionally biased region" description="Low complexity" evidence="5">
    <location>
        <begin position="144"/>
        <end position="155"/>
    </location>
</feature>
<protein>
    <submittedName>
        <fullName evidence="7">Manganese ABC transporter substrate-binding lipoprotein</fullName>
    </submittedName>
</protein>
<evidence type="ECO:0000313" key="8">
    <source>
        <dbReference type="Proteomes" id="UP000076038"/>
    </source>
</evidence>
<evidence type="ECO:0000256" key="3">
    <source>
        <dbReference type="ARBA" id="ARBA00022723"/>
    </source>
</evidence>
<dbReference type="EMBL" id="CP015220">
    <property type="protein sequence ID" value="AMY22139.1"/>
    <property type="molecule type" value="Genomic_DNA"/>
</dbReference>